<dbReference type="STRING" id="52560.SAMN04488082_104109"/>
<evidence type="ECO:0000313" key="1">
    <source>
        <dbReference type="EMBL" id="SFJ56350.1"/>
    </source>
</evidence>
<dbReference type="CDD" id="cd09757">
    <property type="entry name" value="Cas8c_I-C"/>
    <property type="match status" value="1"/>
</dbReference>
<dbReference type="OrthoDB" id="9778918at2"/>
<dbReference type="Proteomes" id="UP000198635">
    <property type="component" value="Unassembled WGS sequence"/>
</dbReference>
<dbReference type="AlphaFoldDB" id="A0A1I3SD81"/>
<proteinExistence type="predicted"/>
<reference evidence="2" key="1">
    <citation type="submission" date="2016-10" db="EMBL/GenBank/DDBJ databases">
        <authorList>
            <person name="Varghese N."/>
            <person name="Submissions S."/>
        </authorList>
    </citation>
    <scope>NUCLEOTIDE SEQUENCE [LARGE SCALE GENOMIC DNA]</scope>
    <source>
        <strain evidence="2">DSM 5918</strain>
    </source>
</reference>
<accession>A0A1I3SD81</accession>
<protein>
    <submittedName>
        <fullName evidence="1">CRISPR-associated protein, Csd1 family</fullName>
    </submittedName>
</protein>
<dbReference type="InterPro" id="IPR010144">
    <property type="entry name" value="CRISPR-assoc_prot_Csd1-typ"/>
</dbReference>
<organism evidence="1 2">
    <name type="scientific">Desulfomicrobium apsheronum</name>
    <dbReference type="NCBI Taxonomy" id="52560"/>
    <lineage>
        <taxon>Bacteria</taxon>
        <taxon>Pseudomonadati</taxon>
        <taxon>Thermodesulfobacteriota</taxon>
        <taxon>Desulfovibrionia</taxon>
        <taxon>Desulfovibrionales</taxon>
        <taxon>Desulfomicrobiaceae</taxon>
        <taxon>Desulfomicrobium</taxon>
    </lineage>
</organism>
<dbReference type="EMBL" id="FORX01000004">
    <property type="protein sequence ID" value="SFJ56350.1"/>
    <property type="molecule type" value="Genomic_DNA"/>
</dbReference>
<sequence>MILSALHEYYQRMVNDGRFGIPLPGYTYQRITHVVEISEQGKLERVISLGESGKSGGSGQRSLVPWTLEAACRKSNVAAYVLVDKAKYSLGIEGDRLAPEHGRAFRDIVEELGNATQDVGILAVLKFLRDWNPRTVSDWEHQDAVISGIIAFKLQGDSCLVHERPAFRKYWEKNWLNWGQNKFKIKAKCLVTGCVQNIARIHQPLKEVKDSQTTGAALVSFNKDAFSSYGKEQSYNAPVGEEAAFAYTTALNHLLHKDNGHSIQIGGTTTVFWADSPGAEDAIRTLMLPQAADDASGEEQCSRATGAMTAQAVREMLMALSKAESGPGSLGDGELESQCHILGLQANRARLVVRFWHCSPLGELVHAVARHYAALAIERQYDSQPRLPSIRQLLCATASHQGRKSPHGNEFDTIPPILGGALVRSILTGSCYPKSLFSIVLSRIRTDRQVTYLRAATLKACLLRNHPEIAGDIRESLDEARTDSPYLLGRLFAILEKKQQGVLGYELGGAFRDRYFNVASATPSRVFPELLRCSRQHFKKGVFENAYTKKIRDVLQGIDTFPAHLTLLEQGIFNIGYYQQKNVCHGKINQEPSHGYH</sequence>
<name>A0A1I3SD81_9BACT</name>
<dbReference type="NCBIfam" id="TIGR01863">
    <property type="entry name" value="cas_Csd1"/>
    <property type="match status" value="1"/>
</dbReference>
<dbReference type="RefSeq" id="WP_092373224.1">
    <property type="nucleotide sequence ID" value="NZ_FORX01000004.1"/>
</dbReference>
<keyword evidence="2" id="KW-1185">Reference proteome</keyword>
<dbReference type="Pfam" id="PF09709">
    <property type="entry name" value="Cas_Csd1"/>
    <property type="match status" value="1"/>
</dbReference>
<evidence type="ECO:0000313" key="2">
    <source>
        <dbReference type="Proteomes" id="UP000198635"/>
    </source>
</evidence>
<gene>
    <name evidence="1" type="ORF">SAMN04488082_104109</name>
</gene>